<comment type="caution">
    <text evidence="19">The sequence shown here is derived from an EMBL/GenBank/DDBJ whole genome shotgun (WGS) entry which is preliminary data.</text>
</comment>
<evidence type="ECO:0000256" key="2">
    <source>
        <dbReference type="ARBA" id="ARBA00010297"/>
    </source>
</evidence>
<dbReference type="EMBL" id="JAPWDV010000004">
    <property type="protein sequence ID" value="KAJ6215678.1"/>
    <property type="molecule type" value="Genomic_DNA"/>
</dbReference>
<sequence length="2159" mass="242397">MLACPILHHTVEYIYSSARRAINQWCTQSITLGRHRNTTITIKTTIHRSKTPPPYYLVFALIYLIISFDVSMVDSVTYSNGMANAVKHRAPKRSSPGSSSRAPTTPNFTYFEERDDKIQFSNMAVNVYNGYIYVGATNTIYQLKLNQSQLMVEAKAIMGPNDDHTSSSMSHDDQQSSSIYWNKALVVDNQHSWLISCGTTNQGSCVAHQWNNVSNIVHQPIESVVANNATASTVAFIAPGPPPHKQVLYVGTTFTQGRTDVPAVSSRSLFEGNLFQLASVTVSSGTRLLVNSLVRKRYPINYVYGFQSRNFSYFLTVQKTQAEGQNAKPYISKLVRICQKDPNYYSYTEVPLVCRSSHVKYNLAQAAYIGKPGAELAKSFGITPEDDLLYVVFSKSREEYENSTPSNQSALCVYSLMNVHRLFTQNIQHCFNGNGDQGLDFINIKQKCVSTQVQINEDFCGMDVNQLLGGINPIETEPAITYDNVHLTSVAATSIHDFTVAFLGTSTGHLKKVVIEQPKYEAYEFSDLVVQHGSPINSDMHFNSYDKSLYVMTTRRVTLVKVQECHAYRTCMECLGARNPYCGWCSLENKCSLRSVCGGGTSDPLYWLSYKSGKCTTITSVNPAQIQRTTIRTLNLIIDNLPALDGRLLCVFTTNGKVQVTNATRSNNGVSCPTPTTDTLPPIPDGHHSFTSKLSVRMKDGPDFVATNFTFYDCQSYTSCTACVSSLFPCDWCVGGHRCTHDTGENCRNEILITGIKSVGPSIRSGPNFCPRINSTVGGTTQVLVPSGSTKRISVRVVNIPQASMSIRFVCQFNIEGRVRQVNAQLLTDTIYCEPLQFSYVTNQTNITATFAVIWDGNKPLDNPDNIHVLVYRCSWLANNCGACLELDERYLCGWCQQGERCEVSEHCLASSSSSTSLMGLGHSSSAIASTSSVWLNRQQICPNPHVIDFYPKSGPLEGGTNLTIDGINLGRTFEDIENGVGIVHEINGKQVAFIPCHPYAEEYVKTSRIKCRIQNPRNISLPASSPHQFMIISGPVMVRVQTEFTAKSRDVFNFVNPKILSLNPSKGPVSGGTTLMIEGLHMDAGSRAVAYLGSLPCNVTRRTMNNAECITSARDAPGDEQAKVIFDNGVRNFDYYRFLYVEDPVILSVESGSSGIWRNTARGIPSGGLRITVRGKNLNIVQRPQMYVTYENVDYVSNCTINSGEEMRCYSPPMPPELLAFARPDSEYMELDFGFIMDGVRSVRQLATRKERPFPKFRMFRSPEFQLFPEPNGIKYYRSEYLTINARYMKGVISDDISVWIGASICNVTAMSPIQLTCRLPNEQPPAEEDNYSSVTYDKLPAVIVGVGSHLNVTLGYLSYNTSPTTGSFFSFSNSDNMYKQLFILIMFGICLLFVVVVIILILYRRKSTESSRVLKTMQEQMDVLELRVASEAKEAFAELQTEITDITAEINVGGIPFLDYRTYTLKVLFPNADDHAVLQELTLEPSERPNVEKALHMFGQLIMNKTFLLLFIRTLESNRYFSMRDRVNVASLIMVSLQGRMEYCTSILKTLLAELIEKCIDGKSHPKLLLRRTESVAEKMLSSWFTFLLYKFLKECAGEPLYLLYFAIKHQVEKGPVDEYTYEARYSLSEEKLIRQQIDYKSMTVNVNIQNAYAPNYYGMMNAYEQPAQYGHLTGTATNATGTMHQMYGQAPVYSSLPSSEYLEFPVKVLDCDTISQVKEKALDTIYRGVPFSQRPFREDELDLEWRTGTTGKLTLSNDDQTSRVNGEWRRVNTLAHYKVPDNAALILVPNSKQATLLYNTIDYMSIAGAVENKMATLGGVSSSSSSGFAEKHRYEPLHHFKGLHGAGGGGGGSSGCSPPSSLSRPTSPPVHGHHQSHHHHPHHHSQQQHNNHHHHHETENGYQQRMWHLVKHHDSDGGHGKEHDRGNKMVSEIYLTRLLATKGTLQKYVDDLFETIFSTRDENRGSSLPLAIKYMFDFLDDQARYHSVHDCEVVHTWKSNSLPLRFWVNLIKNPNFVFDINKSNIVDSCLSVVAQTFMDACSTSDHRLGKDSPSSKLLYAKDIPIYKEWVERYYKEIETMPAISDQDMNAMLAEESRQHAHEFNTNVALHELYKYAFKYKDQLMQTLNDDEFSVKNNLQLKLANVYETMVGKPCYE</sequence>
<dbReference type="InterPro" id="IPR031148">
    <property type="entry name" value="Plexin"/>
</dbReference>
<dbReference type="Pfam" id="PF01833">
    <property type="entry name" value="TIG"/>
    <property type="match status" value="1"/>
</dbReference>
<evidence type="ECO:0000259" key="18">
    <source>
        <dbReference type="PROSITE" id="PS51004"/>
    </source>
</evidence>
<dbReference type="Pfam" id="PF01403">
    <property type="entry name" value="Sema"/>
    <property type="match status" value="1"/>
</dbReference>
<keyword evidence="8" id="KW-0524">Neurogenesis</keyword>
<dbReference type="GO" id="GO:0007399">
    <property type="term" value="P:nervous system development"/>
    <property type="evidence" value="ECO:0007669"/>
    <property type="project" value="UniProtKB-KW"/>
</dbReference>
<dbReference type="Pfam" id="PF01437">
    <property type="entry name" value="PSI"/>
    <property type="match status" value="1"/>
</dbReference>
<dbReference type="GO" id="GO:0009653">
    <property type="term" value="P:anatomical structure morphogenesis"/>
    <property type="evidence" value="ECO:0007669"/>
    <property type="project" value="UniProtKB-ARBA"/>
</dbReference>
<feature type="domain" description="Sema" evidence="18">
    <location>
        <begin position="89"/>
        <end position="562"/>
    </location>
</feature>
<dbReference type="FunFam" id="1.10.506.10:FF:000005">
    <property type="entry name" value="Plexin A1"/>
    <property type="match status" value="1"/>
</dbReference>
<keyword evidence="9 17" id="KW-1133">Transmembrane helix</keyword>
<dbReference type="Gene3D" id="3.10.20.90">
    <property type="entry name" value="Phosphatidylinositol 3-kinase Catalytic Subunit, Chain A, domain 1"/>
    <property type="match status" value="1"/>
</dbReference>
<evidence type="ECO:0000313" key="20">
    <source>
        <dbReference type="Proteomes" id="UP001142055"/>
    </source>
</evidence>
<dbReference type="InterPro" id="IPR014756">
    <property type="entry name" value="Ig_E-set"/>
</dbReference>
<dbReference type="PANTHER" id="PTHR22625:SF70">
    <property type="entry name" value="PLEXIN A, ISOFORM A"/>
    <property type="match status" value="1"/>
</dbReference>
<dbReference type="FunFam" id="2.60.40.10:FF:001407">
    <property type="entry name" value="Plexin A, isoform B"/>
    <property type="match status" value="1"/>
</dbReference>
<evidence type="ECO:0000256" key="16">
    <source>
        <dbReference type="SAM" id="MobiDB-lite"/>
    </source>
</evidence>
<dbReference type="SMART" id="SM00429">
    <property type="entry name" value="IPT"/>
    <property type="match status" value="3"/>
</dbReference>
<dbReference type="Pfam" id="PF24479">
    <property type="entry name" value="PSI_PlexinA-B"/>
    <property type="match status" value="1"/>
</dbReference>
<dbReference type="OMA" id="KYNEQLM"/>
<comment type="caution">
    <text evidence="14">Lacks conserved residue(s) required for the propagation of feature annotation.</text>
</comment>
<dbReference type="InterPro" id="IPR016201">
    <property type="entry name" value="PSI"/>
</dbReference>
<evidence type="ECO:0000256" key="12">
    <source>
        <dbReference type="ARBA" id="ARBA00023170"/>
    </source>
</evidence>
<name>A0A9Q0RHG2_BLOTA</name>
<dbReference type="InterPro" id="IPR041019">
    <property type="entry name" value="TIG1_plexin"/>
</dbReference>
<keyword evidence="4" id="KW-1003">Cell membrane</keyword>
<evidence type="ECO:0000256" key="4">
    <source>
        <dbReference type="ARBA" id="ARBA00022475"/>
    </source>
</evidence>
<evidence type="ECO:0000256" key="15">
    <source>
        <dbReference type="SAM" id="Coils"/>
    </source>
</evidence>
<dbReference type="InterPro" id="IPR041362">
    <property type="entry name" value="TIG2_plexin"/>
</dbReference>
<evidence type="ECO:0000256" key="14">
    <source>
        <dbReference type="PROSITE-ProRule" id="PRU00352"/>
    </source>
</evidence>
<dbReference type="InterPro" id="IPR046800">
    <property type="entry name" value="Plexin_RBD"/>
</dbReference>
<dbReference type="InterPro" id="IPR013783">
    <property type="entry name" value="Ig-like_fold"/>
</dbReference>
<feature type="region of interest" description="Disordered" evidence="16">
    <location>
        <begin position="1842"/>
        <end position="1905"/>
    </location>
</feature>
<dbReference type="PROSITE" id="PS51004">
    <property type="entry name" value="SEMA"/>
    <property type="match status" value="1"/>
</dbReference>
<reference evidence="19" key="1">
    <citation type="submission" date="2022-12" db="EMBL/GenBank/DDBJ databases">
        <title>Genome assemblies of Blomia tropicalis.</title>
        <authorList>
            <person name="Cui Y."/>
        </authorList>
    </citation>
    <scope>NUCLEOTIDE SEQUENCE</scope>
    <source>
        <tissue evidence="19">Adult mites</tissue>
    </source>
</reference>
<dbReference type="FunFam" id="1.10.506.10:FF:000027">
    <property type="entry name" value="Plexin A, isoform B"/>
    <property type="match status" value="1"/>
</dbReference>
<dbReference type="GO" id="GO:0030334">
    <property type="term" value="P:regulation of cell migration"/>
    <property type="evidence" value="ECO:0007669"/>
    <property type="project" value="TreeGrafter"/>
</dbReference>
<keyword evidence="11" id="KW-1015">Disulfide bond</keyword>
<feature type="region of interest" description="Disordered" evidence="16">
    <location>
        <begin position="87"/>
        <end position="108"/>
    </location>
</feature>
<feature type="coiled-coil region" evidence="15">
    <location>
        <begin position="1416"/>
        <end position="1451"/>
    </location>
</feature>
<dbReference type="InterPro" id="IPR008936">
    <property type="entry name" value="Rho_GTPase_activation_prot"/>
</dbReference>
<dbReference type="FunFam" id="2.60.40.10:FF:000728">
    <property type="entry name" value="Plexin D1"/>
    <property type="match status" value="1"/>
</dbReference>
<evidence type="ECO:0000256" key="7">
    <source>
        <dbReference type="ARBA" id="ARBA00022737"/>
    </source>
</evidence>
<keyword evidence="3" id="KW-0217">Developmental protein</keyword>
<keyword evidence="12" id="KW-0675">Receptor</keyword>
<dbReference type="InterPro" id="IPR013548">
    <property type="entry name" value="Plexin_cytoplasmic_RasGAP_dom"/>
</dbReference>
<dbReference type="Pfam" id="PF20170">
    <property type="entry name" value="Plexin_RBD"/>
    <property type="match status" value="1"/>
</dbReference>
<comment type="similarity">
    <text evidence="2">Belongs to the plexin family.</text>
</comment>
<feature type="compositionally biased region" description="Low complexity" evidence="16">
    <location>
        <begin position="1858"/>
        <end position="1868"/>
    </location>
</feature>
<keyword evidence="7" id="KW-0677">Repeat</keyword>
<dbReference type="SUPFAM" id="SSF101912">
    <property type="entry name" value="Sema domain"/>
    <property type="match status" value="1"/>
</dbReference>
<dbReference type="SUPFAM" id="SSF103575">
    <property type="entry name" value="Plexin repeat"/>
    <property type="match status" value="1"/>
</dbReference>
<dbReference type="GO" id="GO:0002116">
    <property type="term" value="C:semaphorin receptor complex"/>
    <property type="evidence" value="ECO:0007669"/>
    <property type="project" value="TreeGrafter"/>
</dbReference>
<dbReference type="Gene3D" id="2.130.10.10">
    <property type="entry name" value="YVTN repeat-like/Quinoprotein amine dehydrogenase"/>
    <property type="match status" value="1"/>
</dbReference>
<evidence type="ECO:0000313" key="19">
    <source>
        <dbReference type="EMBL" id="KAJ6215678.1"/>
    </source>
</evidence>
<feature type="transmembrane region" description="Helical" evidence="17">
    <location>
        <begin position="1383"/>
        <end position="1405"/>
    </location>
</feature>
<gene>
    <name evidence="19" type="ORF">RDWZM_010178</name>
</gene>
<dbReference type="Gene3D" id="2.60.40.10">
    <property type="entry name" value="Immunoglobulins"/>
    <property type="match status" value="4"/>
</dbReference>
<dbReference type="InterPro" id="IPR002165">
    <property type="entry name" value="Plexin_repeat"/>
</dbReference>
<dbReference type="GO" id="GO:0120025">
    <property type="term" value="C:plasma membrane bounded cell projection"/>
    <property type="evidence" value="ECO:0007669"/>
    <property type="project" value="UniProtKB-ARBA"/>
</dbReference>
<dbReference type="SMART" id="SM00423">
    <property type="entry name" value="PSI"/>
    <property type="match status" value="3"/>
</dbReference>
<evidence type="ECO:0000256" key="13">
    <source>
        <dbReference type="ARBA" id="ARBA00023180"/>
    </source>
</evidence>
<evidence type="ECO:0000256" key="5">
    <source>
        <dbReference type="ARBA" id="ARBA00022692"/>
    </source>
</evidence>
<keyword evidence="5 17" id="KW-0812">Transmembrane</keyword>
<keyword evidence="13" id="KW-0325">Glycoprotein</keyword>
<dbReference type="InterPro" id="IPR015943">
    <property type="entry name" value="WD40/YVTN_repeat-like_dom_sf"/>
</dbReference>
<dbReference type="SUPFAM" id="SSF81296">
    <property type="entry name" value="E set domains"/>
    <property type="match status" value="3"/>
</dbReference>
<dbReference type="InterPro" id="IPR002909">
    <property type="entry name" value="IPT_dom"/>
</dbReference>
<evidence type="ECO:0000256" key="11">
    <source>
        <dbReference type="ARBA" id="ARBA00023157"/>
    </source>
</evidence>
<evidence type="ECO:0000256" key="17">
    <source>
        <dbReference type="SAM" id="Phobius"/>
    </source>
</evidence>
<keyword evidence="6" id="KW-0732">Signal</keyword>
<dbReference type="Pfam" id="PF18020">
    <property type="entry name" value="TIG_2"/>
    <property type="match status" value="1"/>
</dbReference>
<evidence type="ECO:0000256" key="6">
    <source>
        <dbReference type="ARBA" id="ARBA00022729"/>
    </source>
</evidence>
<evidence type="ECO:0000256" key="1">
    <source>
        <dbReference type="ARBA" id="ARBA00004251"/>
    </source>
</evidence>
<dbReference type="Pfam" id="PF17960">
    <property type="entry name" value="TIG_plexin"/>
    <property type="match status" value="1"/>
</dbReference>
<dbReference type="PANTHER" id="PTHR22625">
    <property type="entry name" value="PLEXIN"/>
    <property type="match status" value="1"/>
</dbReference>
<keyword evidence="20" id="KW-1185">Reference proteome</keyword>
<dbReference type="SUPFAM" id="SSF48350">
    <property type="entry name" value="GTPase activation domain, GAP"/>
    <property type="match status" value="1"/>
</dbReference>
<evidence type="ECO:0000256" key="10">
    <source>
        <dbReference type="ARBA" id="ARBA00023136"/>
    </source>
</evidence>
<keyword evidence="10 17" id="KW-0472">Membrane</keyword>
<evidence type="ECO:0000256" key="8">
    <source>
        <dbReference type="ARBA" id="ARBA00022902"/>
    </source>
</evidence>
<evidence type="ECO:0000256" key="9">
    <source>
        <dbReference type="ARBA" id="ARBA00022989"/>
    </source>
</evidence>
<feature type="compositionally biased region" description="Polar residues" evidence="16">
    <location>
        <begin position="95"/>
        <end position="108"/>
    </location>
</feature>
<dbReference type="Gene3D" id="1.10.506.10">
    <property type="entry name" value="GTPase Activation - p120gap, domain 1"/>
    <property type="match status" value="2"/>
</dbReference>
<proteinExistence type="inferred from homology"/>
<dbReference type="GO" id="GO:0005886">
    <property type="term" value="C:plasma membrane"/>
    <property type="evidence" value="ECO:0007669"/>
    <property type="project" value="UniProtKB-SubCell"/>
</dbReference>
<dbReference type="InterPro" id="IPR001627">
    <property type="entry name" value="Semap_dom"/>
</dbReference>
<dbReference type="CDD" id="cd11236">
    <property type="entry name" value="Sema_plexin_like"/>
    <property type="match status" value="1"/>
</dbReference>
<protein>
    <recommendedName>
        <fullName evidence="18">Sema domain-containing protein</fullName>
    </recommendedName>
</protein>
<dbReference type="Pfam" id="PF08337">
    <property type="entry name" value="Plexin_cytopl"/>
    <property type="match status" value="1"/>
</dbReference>
<dbReference type="Proteomes" id="UP001142055">
    <property type="component" value="Chromosome 4"/>
</dbReference>
<keyword evidence="15" id="KW-0175">Coiled coil</keyword>
<comment type="subcellular location">
    <subcellularLocation>
        <location evidence="1">Cell membrane</location>
        <topology evidence="1">Single-pass type I membrane protein</topology>
    </subcellularLocation>
</comment>
<evidence type="ECO:0000256" key="3">
    <source>
        <dbReference type="ARBA" id="ARBA00022473"/>
    </source>
</evidence>
<feature type="compositionally biased region" description="Gly residues" evidence="16">
    <location>
        <begin position="1847"/>
        <end position="1857"/>
    </location>
</feature>
<accession>A0A9Q0RHG2</accession>
<organism evidence="19 20">
    <name type="scientific">Blomia tropicalis</name>
    <name type="common">Mite</name>
    <dbReference type="NCBI Taxonomy" id="40697"/>
    <lineage>
        <taxon>Eukaryota</taxon>
        <taxon>Metazoa</taxon>
        <taxon>Ecdysozoa</taxon>
        <taxon>Arthropoda</taxon>
        <taxon>Chelicerata</taxon>
        <taxon>Arachnida</taxon>
        <taxon>Acari</taxon>
        <taxon>Acariformes</taxon>
        <taxon>Sarcoptiformes</taxon>
        <taxon>Astigmata</taxon>
        <taxon>Glycyphagoidea</taxon>
        <taxon>Echimyopodidae</taxon>
        <taxon>Blomia</taxon>
    </lineage>
</organism>
<dbReference type="InterPro" id="IPR036352">
    <property type="entry name" value="Semap_dom_sf"/>
</dbReference>
<dbReference type="SMART" id="SM00630">
    <property type="entry name" value="Sema"/>
    <property type="match status" value="1"/>
</dbReference>
<dbReference type="GO" id="GO:0017154">
    <property type="term" value="F:semaphorin receptor activity"/>
    <property type="evidence" value="ECO:0007669"/>
    <property type="project" value="InterPro"/>
</dbReference>
<feature type="compositionally biased region" description="Basic residues" evidence="16">
    <location>
        <begin position="1874"/>
        <end position="1898"/>
    </location>
</feature>